<dbReference type="InterPro" id="IPR039261">
    <property type="entry name" value="FNR_nucleotide-bd"/>
</dbReference>
<dbReference type="RefSeq" id="WP_011765714.1">
    <property type="nucleotide sequence ID" value="NC_008702.1"/>
</dbReference>
<dbReference type="eggNOG" id="COG1018">
    <property type="taxonomic scope" value="Bacteria"/>
</dbReference>
<protein>
    <submittedName>
        <fullName evidence="3">Probable vanillate O-demethylase oxidoreductase</fullName>
    </submittedName>
</protein>
<dbReference type="Proteomes" id="UP000002588">
    <property type="component" value="Chromosome"/>
</dbReference>
<dbReference type="HOGENOM" id="CLU_003827_17_0_4"/>
<dbReference type="PANTHER" id="PTHR47354">
    <property type="entry name" value="NADH OXIDOREDUCTASE HCR"/>
    <property type="match status" value="1"/>
</dbReference>
<proteinExistence type="predicted"/>
<evidence type="ECO:0000313" key="3">
    <source>
        <dbReference type="EMBL" id="CAL94599.1"/>
    </source>
</evidence>
<dbReference type="SUPFAM" id="SSF54292">
    <property type="entry name" value="2Fe-2S ferredoxin-like"/>
    <property type="match status" value="1"/>
</dbReference>
<dbReference type="PANTHER" id="PTHR47354:SF2">
    <property type="entry name" value="BLR2392 PROTEIN"/>
    <property type="match status" value="1"/>
</dbReference>
<dbReference type="PRINTS" id="PR00409">
    <property type="entry name" value="PHDIOXRDTASE"/>
</dbReference>
<dbReference type="PROSITE" id="PS51085">
    <property type="entry name" value="2FE2S_FER_2"/>
    <property type="match status" value="1"/>
</dbReference>
<feature type="domain" description="FAD-binding FR-type" evidence="2">
    <location>
        <begin position="1"/>
        <end position="109"/>
    </location>
</feature>
<dbReference type="Gene3D" id="3.40.50.80">
    <property type="entry name" value="Nucleotide-binding domain of ferredoxin-NADP reductase (FNR) module"/>
    <property type="match status" value="1"/>
</dbReference>
<dbReference type="EMBL" id="AM406670">
    <property type="protein sequence ID" value="CAL94599.1"/>
    <property type="molecule type" value="Genomic_DNA"/>
</dbReference>
<name>A1K6Z4_AZOSB</name>
<gene>
    <name evidence="3" type="primary">vanB2</name>
    <name evidence="3" type="ordered locus">azo1982</name>
</gene>
<dbReference type="SUPFAM" id="SSF63380">
    <property type="entry name" value="Riboflavin synthase domain-like"/>
    <property type="match status" value="1"/>
</dbReference>
<evidence type="ECO:0000259" key="1">
    <source>
        <dbReference type="PROSITE" id="PS51085"/>
    </source>
</evidence>
<dbReference type="STRING" id="62928.azo1982"/>
<dbReference type="CDD" id="cd00207">
    <property type="entry name" value="fer2"/>
    <property type="match status" value="1"/>
</dbReference>
<dbReference type="InterPro" id="IPR001041">
    <property type="entry name" value="2Fe-2S_ferredoxin-type"/>
</dbReference>
<dbReference type="GO" id="GO:0051537">
    <property type="term" value="F:2 iron, 2 sulfur cluster binding"/>
    <property type="evidence" value="ECO:0007669"/>
    <property type="project" value="InterPro"/>
</dbReference>
<dbReference type="InterPro" id="IPR006058">
    <property type="entry name" value="2Fe2S_fd_BS"/>
</dbReference>
<dbReference type="InterPro" id="IPR017927">
    <property type="entry name" value="FAD-bd_FR_type"/>
</dbReference>
<dbReference type="InterPro" id="IPR012675">
    <property type="entry name" value="Beta-grasp_dom_sf"/>
</dbReference>
<dbReference type="CDD" id="cd06185">
    <property type="entry name" value="PDR_like"/>
    <property type="match status" value="1"/>
</dbReference>
<keyword evidence="4" id="KW-1185">Reference proteome</keyword>
<dbReference type="InterPro" id="IPR050415">
    <property type="entry name" value="MRET"/>
</dbReference>
<dbReference type="SUPFAM" id="SSF52343">
    <property type="entry name" value="Ferredoxin reductase-like, C-terminal NADP-linked domain"/>
    <property type="match status" value="1"/>
</dbReference>
<dbReference type="Pfam" id="PF00175">
    <property type="entry name" value="NAD_binding_1"/>
    <property type="match status" value="1"/>
</dbReference>
<feature type="domain" description="2Fe-2S ferredoxin-type" evidence="1">
    <location>
        <begin position="240"/>
        <end position="325"/>
    </location>
</feature>
<dbReference type="KEGG" id="azo:azo1982"/>
<evidence type="ECO:0000259" key="2">
    <source>
        <dbReference type="PROSITE" id="PS51384"/>
    </source>
</evidence>
<sequence>MPELELTISAIEAETPLIRTLHLRAPAGSSLPAFTPGAHLQVSVPGLADARCYSLVSFDADPAAFEAPLAYRLGVRLEDASRGGSRYMHGLAVGDTVKVSGPKNDFPLHAAEAGERPIVLIAGGIGITPIAAMAASLQASGRAFELHYSGRSRDQLAFVDELAALAGNAFFVHADDDPASRLDLGALLDGLDTAQHLYVCGPKGMIDALIEGANTRGWPSERVHFELFAAAAPVAGDQAFEVELAQSGKVLLIPADKTILDVMEAEGCDPMYDCKRGECGVCTATVLEGVPDHRDYFLSDAEKAGGKLIQICISRAKTPRLVLDL</sequence>
<dbReference type="InterPro" id="IPR036010">
    <property type="entry name" value="2Fe-2S_ferredoxin-like_sf"/>
</dbReference>
<accession>A1K6Z4</accession>
<dbReference type="Pfam" id="PF00111">
    <property type="entry name" value="Fer2"/>
    <property type="match status" value="1"/>
</dbReference>
<dbReference type="InterPro" id="IPR001433">
    <property type="entry name" value="OxRdtase_FAD/NAD-bd"/>
</dbReference>
<evidence type="ECO:0000313" key="4">
    <source>
        <dbReference type="Proteomes" id="UP000002588"/>
    </source>
</evidence>
<dbReference type="InterPro" id="IPR017938">
    <property type="entry name" value="Riboflavin_synthase-like_b-brl"/>
</dbReference>
<dbReference type="GO" id="GO:0016491">
    <property type="term" value="F:oxidoreductase activity"/>
    <property type="evidence" value="ECO:0007669"/>
    <property type="project" value="InterPro"/>
</dbReference>
<dbReference type="AlphaFoldDB" id="A1K6Z4"/>
<dbReference type="PROSITE" id="PS51384">
    <property type="entry name" value="FAD_FR"/>
    <property type="match status" value="1"/>
</dbReference>
<dbReference type="Gene3D" id="2.40.30.10">
    <property type="entry name" value="Translation factors"/>
    <property type="match status" value="1"/>
</dbReference>
<reference evidence="3 4" key="1">
    <citation type="journal article" date="2006" name="Nat. Biotechnol.">
        <title>Complete genome of the mutualistic, N2-fixing grass endophyte Azoarcus sp. strain BH72.</title>
        <authorList>
            <person name="Krause A."/>
            <person name="Ramakumar A."/>
            <person name="Bartels D."/>
            <person name="Battistoni F."/>
            <person name="Bekel T."/>
            <person name="Boch J."/>
            <person name="Boehm M."/>
            <person name="Friedrich F."/>
            <person name="Hurek T."/>
            <person name="Krause L."/>
            <person name="Linke B."/>
            <person name="McHardy A.C."/>
            <person name="Sarkar A."/>
            <person name="Schneiker S."/>
            <person name="Syed A.A."/>
            <person name="Thauer R."/>
            <person name="Vorhoelter F.-J."/>
            <person name="Weidner S."/>
            <person name="Puehler A."/>
            <person name="Reinhold-Hurek B."/>
            <person name="Kaiser O."/>
            <person name="Goesmann A."/>
        </authorList>
    </citation>
    <scope>NUCLEOTIDE SEQUENCE [LARGE SCALE GENOMIC DNA]</scope>
    <source>
        <strain evidence="3 4">BH72</strain>
    </source>
</reference>
<dbReference type="Gene3D" id="3.10.20.30">
    <property type="match status" value="1"/>
</dbReference>
<dbReference type="PROSITE" id="PS00197">
    <property type="entry name" value="2FE2S_FER_1"/>
    <property type="match status" value="1"/>
</dbReference>
<organism evidence="3 4">
    <name type="scientific">Azoarcus sp. (strain BH72)</name>
    <dbReference type="NCBI Taxonomy" id="418699"/>
    <lineage>
        <taxon>Bacteria</taxon>
        <taxon>Pseudomonadati</taxon>
        <taxon>Pseudomonadota</taxon>
        <taxon>Betaproteobacteria</taxon>
        <taxon>Rhodocyclales</taxon>
        <taxon>Zoogloeaceae</taxon>
        <taxon>Azoarcus</taxon>
    </lineage>
</organism>